<evidence type="ECO:0000313" key="2">
    <source>
        <dbReference type="EMBL" id="TLS52731.1"/>
    </source>
</evidence>
<dbReference type="OrthoDB" id="285216at2"/>
<keyword evidence="2" id="KW-0808">Transferase</keyword>
<proteinExistence type="predicted"/>
<name>A0A5R9GAI5_9BACL</name>
<evidence type="ECO:0000259" key="1">
    <source>
        <dbReference type="Pfam" id="PF12804"/>
    </source>
</evidence>
<dbReference type="PANTHER" id="PTHR43777:SF1">
    <property type="entry name" value="MOLYBDENUM COFACTOR CYTIDYLYLTRANSFERASE"/>
    <property type="match status" value="1"/>
</dbReference>
<dbReference type="CDD" id="cd04182">
    <property type="entry name" value="GT_2_like_f"/>
    <property type="match status" value="1"/>
</dbReference>
<dbReference type="Proteomes" id="UP000309676">
    <property type="component" value="Unassembled WGS sequence"/>
</dbReference>
<dbReference type="Pfam" id="PF12804">
    <property type="entry name" value="NTP_transf_3"/>
    <property type="match status" value="1"/>
</dbReference>
<dbReference type="EMBL" id="VCIW01000004">
    <property type="protein sequence ID" value="TLS52731.1"/>
    <property type="molecule type" value="Genomic_DNA"/>
</dbReference>
<sequence length="206" mass="22366">MKVAGIYLAAGQSKRMGRPKLSLELSSGKRLGGAALLQLANCGLDPLVVVVRADDALDWLPEPPMGMSGWRTESCFTSTLGLSFSLRCGLNAVLPQNPDAVLVALADQPFIRASEVRRLVAALEREPGLHYAASGNRGEAMPPSLFSKAAFPALEQLDGDRGAKRIFDSPEFKGVVLEMRDPDYFLDTDTEADFLKTQSRWAEIDI</sequence>
<dbReference type="InterPro" id="IPR029044">
    <property type="entry name" value="Nucleotide-diphossugar_trans"/>
</dbReference>
<protein>
    <submittedName>
        <fullName evidence="2">Nucleotidyltransferase family protein</fullName>
    </submittedName>
</protein>
<dbReference type="SUPFAM" id="SSF53448">
    <property type="entry name" value="Nucleotide-diphospho-sugar transferases"/>
    <property type="match status" value="1"/>
</dbReference>
<dbReference type="PANTHER" id="PTHR43777">
    <property type="entry name" value="MOLYBDENUM COFACTOR CYTIDYLYLTRANSFERASE"/>
    <property type="match status" value="1"/>
</dbReference>
<dbReference type="AlphaFoldDB" id="A0A5R9GAI5"/>
<gene>
    <name evidence="2" type="ORF">FE782_08880</name>
</gene>
<dbReference type="GO" id="GO:0016779">
    <property type="term" value="F:nucleotidyltransferase activity"/>
    <property type="evidence" value="ECO:0007669"/>
    <property type="project" value="UniProtKB-ARBA"/>
</dbReference>
<dbReference type="RefSeq" id="WP_138193722.1">
    <property type="nucleotide sequence ID" value="NZ_VCIW01000004.1"/>
</dbReference>
<dbReference type="InterPro" id="IPR025877">
    <property type="entry name" value="MobA-like_NTP_Trfase"/>
</dbReference>
<accession>A0A5R9GAI5</accession>
<reference evidence="2 3" key="1">
    <citation type="submission" date="2019-05" db="EMBL/GenBank/DDBJ databases">
        <authorList>
            <person name="Narsing Rao M.P."/>
            <person name="Li W.J."/>
        </authorList>
    </citation>
    <scope>NUCLEOTIDE SEQUENCE [LARGE SCALE GENOMIC DNA]</scope>
    <source>
        <strain evidence="2 3">SYSU_K30003</strain>
    </source>
</reference>
<comment type="caution">
    <text evidence="2">The sequence shown here is derived from an EMBL/GenBank/DDBJ whole genome shotgun (WGS) entry which is preliminary data.</text>
</comment>
<evidence type="ECO:0000313" key="3">
    <source>
        <dbReference type="Proteomes" id="UP000309676"/>
    </source>
</evidence>
<dbReference type="Gene3D" id="3.90.550.10">
    <property type="entry name" value="Spore Coat Polysaccharide Biosynthesis Protein SpsA, Chain A"/>
    <property type="match status" value="1"/>
</dbReference>
<organism evidence="2 3">
    <name type="scientific">Paenibacillus antri</name>
    <dbReference type="NCBI Taxonomy" id="2582848"/>
    <lineage>
        <taxon>Bacteria</taxon>
        <taxon>Bacillati</taxon>
        <taxon>Bacillota</taxon>
        <taxon>Bacilli</taxon>
        <taxon>Bacillales</taxon>
        <taxon>Paenibacillaceae</taxon>
        <taxon>Paenibacillus</taxon>
    </lineage>
</organism>
<keyword evidence="3" id="KW-1185">Reference proteome</keyword>
<feature type="domain" description="MobA-like NTP transferase" evidence="1">
    <location>
        <begin position="5"/>
        <end position="168"/>
    </location>
</feature>